<reference evidence="1" key="1">
    <citation type="submission" date="2007-08" db="EMBL/GenBank/DDBJ databases">
        <authorList>
            <person name="Gloeckner G."/>
            <person name="Nowack E."/>
            <person name="Melkonian M."/>
        </authorList>
    </citation>
    <scope>NUCLEOTIDE SEQUENCE</scope>
</reference>
<accession>B1X5D2</accession>
<dbReference type="InterPro" id="IPR007922">
    <property type="entry name" value="DciA-like"/>
</dbReference>
<protein>
    <recommendedName>
        <fullName evidence="2">DUF721 domain-containing protein</fullName>
    </recommendedName>
</protein>
<dbReference type="PANTHER" id="PTHR36456:SF1">
    <property type="entry name" value="UPF0232 PROTEIN SCO3875"/>
    <property type="match status" value="1"/>
</dbReference>
<geneLocation type="organellar chromatophore" evidence="1"/>
<evidence type="ECO:0000313" key="1">
    <source>
        <dbReference type="EMBL" id="ACB43151.1"/>
    </source>
</evidence>
<proteinExistence type="predicted"/>
<sequence>MEPKRILRANPVTSPNAISRCLSELKQTWKANANLAALWQDWNEIVGPQLALHCQPISLRDQVLTIGASDPQWRQALQYNRQKLIGSVKNWGFEIREVRIQQHYFNKIVGSRMNEELIIWDCHPSRADIHGMVNCPTCQSPAPTGEMARWGHCGFCKRSSF</sequence>
<dbReference type="EMBL" id="CP000815">
    <property type="protein sequence ID" value="ACB43151.1"/>
    <property type="molecule type" value="Genomic_DNA"/>
</dbReference>
<dbReference type="RefSeq" id="YP_002049361.1">
    <property type="nucleotide sequence ID" value="NC_011087.1"/>
</dbReference>
<name>B1X5D2_PAUCH</name>
<evidence type="ECO:0008006" key="2">
    <source>
        <dbReference type="Google" id="ProtNLM"/>
    </source>
</evidence>
<dbReference type="Pfam" id="PF05258">
    <property type="entry name" value="DciA"/>
    <property type="match status" value="1"/>
</dbReference>
<organism evidence="1">
    <name type="scientific">Paulinella chromatophora</name>
    <dbReference type="NCBI Taxonomy" id="39717"/>
    <lineage>
        <taxon>Eukaryota</taxon>
        <taxon>Sar</taxon>
        <taxon>Rhizaria</taxon>
        <taxon>Cercozoa</taxon>
        <taxon>Imbricatea</taxon>
        <taxon>Silicofilosea</taxon>
        <taxon>Euglyphida</taxon>
        <taxon>Paulinellidae</taxon>
        <taxon>Paulinella</taxon>
    </lineage>
</organism>
<dbReference type="GeneID" id="6481893"/>
<gene>
    <name evidence="1" type="ordered locus">PCC_0736</name>
</gene>
<keyword evidence="1" id="KW-0934">Plastid</keyword>
<reference evidence="1" key="2">
    <citation type="journal article" date="2008" name="Curr. Biol.">
        <title>Chromatophore genome sequence of Paulinella sheds light on acquisition of photosynthesis by eukaryotes.</title>
        <authorList>
            <person name="Nowack E.C.M."/>
            <person name="Melkonian M."/>
            <person name="Gloeckner G."/>
        </authorList>
    </citation>
    <scope>NUCLEOTIDE SEQUENCE [LARGE SCALE GENOMIC DNA]</scope>
</reference>
<dbReference type="AlphaFoldDB" id="B1X5D2"/>
<dbReference type="PANTHER" id="PTHR36456">
    <property type="entry name" value="UPF0232 PROTEIN SCO3875"/>
    <property type="match status" value="1"/>
</dbReference>